<name>A0A0C9ZD08_9AGAM</name>
<reference evidence="2" key="2">
    <citation type="submission" date="2015-01" db="EMBL/GenBank/DDBJ databases">
        <title>Evolutionary Origins and Diversification of the Mycorrhizal Mutualists.</title>
        <authorList>
            <consortium name="DOE Joint Genome Institute"/>
            <consortium name="Mycorrhizal Genomics Consortium"/>
            <person name="Kohler A."/>
            <person name="Kuo A."/>
            <person name="Nagy L.G."/>
            <person name="Floudas D."/>
            <person name="Copeland A."/>
            <person name="Barry K.W."/>
            <person name="Cichocki N."/>
            <person name="Veneault-Fourrey C."/>
            <person name="LaButti K."/>
            <person name="Lindquist E.A."/>
            <person name="Lipzen A."/>
            <person name="Lundell T."/>
            <person name="Morin E."/>
            <person name="Murat C."/>
            <person name="Riley R."/>
            <person name="Ohm R."/>
            <person name="Sun H."/>
            <person name="Tunlid A."/>
            <person name="Henrissat B."/>
            <person name="Grigoriev I.V."/>
            <person name="Hibbett D.S."/>
            <person name="Martin F."/>
        </authorList>
    </citation>
    <scope>NUCLEOTIDE SEQUENCE [LARGE SCALE GENOMIC DNA]</scope>
    <source>
        <strain evidence="2">441</strain>
    </source>
</reference>
<evidence type="ECO:0000313" key="2">
    <source>
        <dbReference type="Proteomes" id="UP000054018"/>
    </source>
</evidence>
<gene>
    <name evidence="1" type="ORF">PISMIDRAFT_200892</name>
</gene>
<accession>A0A0C9ZD08</accession>
<keyword evidence="2" id="KW-1185">Reference proteome</keyword>
<dbReference type="HOGENOM" id="CLU_2484155_0_0_1"/>
<evidence type="ECO:0000313" key="1">
    <source>
        <dbReference type="EMBL" id="KIK27176.1"/>
    </source>
</evidence>
<dbReference type="EMBL" id="KN833697">
    <property type="protein sequence ID" value="KIK27176.1"/>
    <property type="molecule type" value="Genomic_DNA"/>
</dbReference>
<reference evidence="1 2" key="1">
    <citation type="submission" date="2014-04" db="EMBL/GenBank/DDBJ databases">
        <authorList>
            <consortium name="DOE Joint Genome Institute"/>
            <person name="Kuo A."/>
            <person name="Kohler A."/>
            <person name="Costa M.D."/>
            <person name="Nagy L.G."/>
            <person name="Floudas D."/>
            <person name="Copeland A."/>
            <person name="Barry K.W."/>
            <person name="Cichocki N."/>
            <person name="Veneault-Fourrey C."/>
            <person name="LaButti K."/>
            <person name="Lindquist E.A."/>
            <person name="Lipzen A."/>
            <person name="Lundell T."/>
            <person name="Morin E."/>
            <person name="Murat C."/>
            <person name="Sun H."/>
            <person name="Tunlid A."/>
            <person name="Henrissat B."/>
            <person name="Grigoriev I.V."/>
            <person name="Hibbett D.S."/>
            <person name="Martin F."/>
            <person name="Nordberg H.P."/>
            <person name="Cantor M.N."/>
            <person name="Hua S.X."/>
        </authorList>
    </citation>
    <scope>NUCLEOTIDE SEQUENCE [LARGE SCALE GENOMIC DNA]</scope>
    <source>
        <strain evidence="1 2">441</strain>
    </source>
</reference>
<protein>
    <submittedName>
        <fullName evidence="1">Unplaced genomic scaffold scaffold_13, whole genome shotgun sequence</fullName>
    </submittedName>
</protein>
<dbReference type="Proteomes" id="UP000054018">
    <property type="component" value="Unassembled WGS sequence"/>
</dbReference>
<dbReference type="AlphaFoldDB" id="A0A0C9ZD08"/>
<sequence>MPKLLSVGYFCRLSEYAGVNLIVFYKRPNRSMVAMRRMFQVFKCRSRADQTDDNPGGLTDQRTGLVFTLDNVDPAIYRKWWPRIRSA</sequence>
<proteinExistence type="predicted"/>
<organism evidence="1 2">
    <name type="scientific">Pisolithus microcarpus 441</name>
    <dbReference type="NCBI Taxonomy" id="765257"/>
    <lineage>
        <taxon>Eukaryota</taxon>
        <taxon>Fungi</taxon>
        <taxon>Dikarya</taxon>
        <taxon>Basidiomycota</taxon>
        <taxon>Agaricomycotina</taxon>
        <taxon>Agaricomycetes</taxon>
        <taxon>Agaricomycetidae</taxon>
        <taxon>Boletales</taxon>
        <taxon>Sclerodermatineae</taxon>
        <taxon>Pisolithaceae</taxon>
        <taxon>Pisolithus</taxon>
    </lineage>
</organism>